<sequence>MRTAVARRFALLEERLSALTKAKEEAEANAELWKAEALRPGNKRGSIAVGQTPISARVRQRSTPSGLPTELRVNPQLKGIVERHNMEVDLLKEIRLKDVNGRIEAEKEVERLKEAMAKFAMEKERGTNLKSRLDEVTGPSARKVGCSSIKKKGDETPGEQVNERETFAKAMRKQMKKLNKDQVMKICNKEGVIYTKLEQTKEEIIC</sequence>
<evidence type="ECO:0000313" key="2">
    <source>
        <dbReference type="EMBL" id="GBG73712.1"/>
    </source>
</evidence>
<gene>
    <name evidence="2" type="ORF">CBR_g17053</name>
</gene>
<feature type="coiled-coil region" evidence="1">
    <location>
        <begin position="9"/>
        <end position="36"/>
    </location>
</feature>
<dbReference type="AlphaFoldDB" id="A0A388KUP0"/>
<reference evidence="2 3" key="1">
    <citation type="journal article" date="2018" name="Cell">
        <title>The Chara Genome: Secondary Complexity and Implications for Plant Terrestrialization.</title>
        <authorList>
            <person name="Nishiyama T."/>
            <person name="Sakayama H."/>
            <person name="Vries J.D."/>
            <person name="Buschmann H."/>
            <person name="Saint-Marcoux D."/>
            <person name="Ullrich K.K."/>
            <person name="Haas F.B."/>
            <person name="Vanderstraeten L."/>
            <person name="Becker D."/>
            <person name="Lang D."/>
            <person name="Vosolsobe S."/>
            <person name="Rombauts S."/>
            <person name="Wilhelmsson P.K.I."/>
            <person name="Janitza P."/>
            <person name="Kern R."/>
            <person name="Heyl A."/>
            <person name="Rumpler F."/>
            <person name="Villalobos L.I.A.C."/>
            <person name="Clay J.M."/>
            <person name="Skokan R."/>
            <person name="Toyoda A."/>
            <person name="Suzuki Y."/>
            <person name="Kagoshima H."/>
            <person name="Schijlen E."/>
            <person name="Tajeshwar N."/>
            <person name="Catarino B."/>
            <person name="Hetherington A.J."/>
            <person name="Saltykova A."/>
            <person name="Bonnot C."/>
            <person name="Breuninger H."/>
            <person name="Symeonidi A."/>
            <person name="Radhakrishnan G.V."/>
            <person name="Van Nieuwerburgh F."/>
            <person name="Deforce D."/>
            <person name="Chang C."/>
            <person name="Karol K.G."/>
            <person name="Hedrich R."/>
            <person name="Ulvskov P."/>
            <person name="Glockner G."/>
            <person name="Delwiche C.F."/>
            <person name="Petrasek J."/>
            <person name="Van de Peer Y."/>
            <person name="Friml J."/>
            <person name="Beilby M."/>
            <person name="Dolan L."/>
            <person name="Kohara Y."/>
            <person name="Sugano S."/>
            <person name="Fujiyama A."/>
            <person name="Delaux P.-M."/>
            <person name="Quint M."/>
            <person name="TheiBen G."/>
            <person name="Hagemann M."/>
            <person name="Harholt J."/>
            <person name="Dunand C."/>
            <person name="Zachgo S."/>
            <person name="Langdale J."/>
            <person name="Maumus F."/>
            <person name="Straeten D.V.D."/>
            <person name="Gould S.B."/>
            <person name="Rensing S.A."/>
        </authorList>
    </citation>
    <scope>NUCLEOTIDE SEQUENCE [LARGE SCALE GENOMIC DNA]</scope>
    <source>
        <strain evidence="2 3">S276</strain>
    </source>
</reference>
<keyword evidence="3" id="KW-1185">Reference proteome</keyword>
<dbReference type="Proteomes" id="UP000265515">
    <property type="component" value="Unassembled WGS sequence"/>
</dbReference>
<organism evidence="2 3">
    <name type="scientific">Chara braunii</name>
    <name type="common">Braun's stonewort</name>
    <dbReference type="NCBI Taxonomy" id="69332"/>
    <lineage>
        <taxon>Eukaryota</taxon>
        <taxon>Viridiplantae</taxon>
        <taxon>Streptophyta</taxon>
        <taxon>Charophyceae</taxon>
        <taxon>Charales</taxon>
        <taxon>Characeae</taxon>
        <taxon>Chara</taxon>
    </lineage>
</organism>
<dbReference type="EMBL" id="BFEA01000188">
    <property type="protein sequence ID" value="GBG73712.1"/>
    <property type="molecule type" value="Genomic_DNA"/>
</dbReference>
<keyword evidence="1" id="KW-0175">Coiled coil</keyword>
<comment type="caution">
    <text evidence="2">The sequence shown here is derived from an EMBL/GenBank/DDBJ whole genome shotgun (WGS) entry which is preliminary data.</text>
</comment>
<proteinExistence type="predicted"/>
<protein>
    <submittedName>
        <fullName evidence="2">Uncharacterized protein</fullName>
    </submittedName>
</protein>
<evidence type="ECO:0000256" key="1">
    <source>
        <dbReference type="SAM" id="Coils"/>
    </source>
</evidence>
<dbReference type="Gramene" id="GBG73712">
    <property type="protein sequence ID" value="GBG73712"/>
    <property type="gene ID" value="CBR_g17053"/>
</dbReference>
<evidence type="ECO:0000313" key="3">
    <source>
        <dbReference type="Proteomes" id="UP000265515"/>
    </source>
</evidence>
<name>A0A388KUP0_CHABU</name>
<accession>A0A388KUP0</accession>